<sequence>MPKVEMHMISLYWAWIDFWVMQWSLEMMNFILSLAGFISVTLLSYYSY</sequence>
<reference evidence="2" key="1">
    <citation type="submission" date="2018-02" db="EMBL/GenBank/DDBJ databases">
        <title>Rhizophora mucronata_Transcriptome.</title>
        <authorList>
            <person name="Meera S.P."/>
            <person name="Sreeshan A."/>
            <person name="Augustine A."/>
        </authorList>
    </citation>
    <scope>NUCLEOTIDE SEQUENCE</scope>
    <source>
        <tissue evidence="2">Leaf</tissue>
    </source>
</reference>
<dbReference type="EMBL" id="GGEC01078853">
    <property type="protein sequence ID" value="MBX59337.1"/>
    <property type="molecule type" value="Transcribed_RNA"/>
</dbReference>
<name>A0A2P2PX76_RHIMU</name>
<dbReference type="AlphaFoldDB" id="A0A2P2PX76"/>
<proteinExistence type="predicted"/>
<protein>
    <submittedName>
        <fullName evidence="2">Uncharacterized protein</fullName>
    </submittedName>
</protein>
<feature type="transmembrane region" description="Helical" evidence="1">
    <location>
        <begin position="27"/>
        <end position="46"/>
    </location>
</feature>
<evidence type="ECO:0000256" key="1">
    <source>
        <dbReference type="SAM" id="Phobius"/>
    </source>
</evidence>
<evidence type="ECO:0000313" key="2">
    <source>
        <dbReference type="EMBL" id="MBX59337.1"/>
    </source>
</evidence>
<keyword evidence="1" id="KW-1133">Transmembrane helix</keyword>
<keyword evidence="1" id="KW-0812">Transmembrane</keyword>
<accession>A0A2P2PX76</accession>
<keyword evidence="1" id="KW-0472">Membrane</keyword>
<organism evidence="2">
    <name type="scientific">Rhizophora mucronata</name>
    <name type="common">Asiatic mangrove</name>
    <dbReference type="NCBI Taxonomy" id="61149"/>
    <lineage>
        <taxon>Eukaryota</taxon>
        <taxon>Viridiplantae</taxon>
        <taxon>Streptophyta</taxon>
        <taxon>Embryophyta</taxon>
        <taxon>Tracheophyta</taxon>
        <taxon>Spermatophyta</taxon>
        <taxon>Magnoliopsida</taxon>
        <taxon>eudicotyledons</taxon>
        <taxon>Gunneridae</taxon>
        <taxon>Pentapetalae</taxon>
        <taxon>rosids</taxon>
        <taxon>fabids</taxon>
        <taxon>Malpighiales</taxon>
        <taxon>Rhizophoraceae</taxon>
        <taxon>Rhizophora</taxon>
    </lineage>
</organism>